<reference evidence="1" key="2">
    <citation type="submission" date="2023-06" db="EMBL/GenBank/DDBJ databases">
        <authorList>
            <person name="Ma L."/>
            <person name="Liu K.-W."/>
            <person name="Li Z."/>
            <person name="Hsiao Y.-Y."/>
            <person name="Qi Y."/>
            <person name="Fu T."/>
            <person name="Tang G."/>
            <person name="Zhang D."/>
            <person name="Sun W.-H."/>
            <person name="Liu D.-K."/>
            <person name="Li Y."/>
            <person name="Chen G.-Z."/>
            <person name="Liu X.-D."/>
            <person name="Liao X.-Y."/>
            <person name="Jiang Y.-T."/>
            <person name="Yu X."/>
            <person name="Hao Y."/>
            <person name="Huang J."/>
            <person name="Zhao X.-W."/>
            <person name="Ke S."/>
            <person name="Chen Y.-Y."/>
            <person name="Wu W.-L."/>
            <person name="Hsu J.-L."/>
            <person name="Lin Y.-F."/>
            <person name="Huang M.-D."/>
            <person name="Li C.-Y."/>
            <person name="Huang L."/>
            <person name="Wang Z.-W."/>
            <person name="Zhao X."/>
            <person name="Zhong W.-Y."/>
            <person name="Peng D.-H."/>
            <person name="Ahmad S."/>
            <person name="Lan S."/>
            <person name="Zhang J.-S."/>
            <person name="Tsai W.-C."/>
            <person name="Van De Peer Y."/>
            <person name="Liu Z.-J."/>
        </authorList>
    </citation>
    <scope>NUCLEOTIDE SEQUENCE</scope>
    <source>
        <strain evidence="1">SCP</strain>
        <tissue evidence="1">Leaves</tissue>
    </source>
</reference>
<evidence type="ECO:0000313" key="1">
    <source>
        <dbReference type="EMBL" id="KAK1277139.1"/>
    </source>
</evidence>
<dbReference type="AlphaFoldDB" id="A0AAV9BKG1"/>
<proteinExistence type="predicted"/>
<accession>A0AAV9BKG1</accession>
<dbReference type="Proteomes" id="UP001179952">
    <property type="component" value="Unassembled WGS sequence"/>
</dbReference>
<name>A0AAV9BKG1_ACOGR</name>
<evidence type="ECO:0000313" key="2">
    <source>
        <dbReference type="Proteomes" id="UP001179952"/>
    </source>
</evidence>
<sequence>MRIKHVRGTNPHPPTNAQVGPVLRLIFKAHRTSEQPLFTSAAMKLQSLFTEADIVAL</sequence>
<protein>
    <submittedName>
        <fullName evidence="1">Uncharacterized protein</fullName>
    </submittedName>
</protein>
<reference evidence="1" key="1">
    <citation type="journal article" date="2023" name="Nat. Commun.">
        <title>Diploid and tetraploid genomes of Acorus and the evolution of monocots.</title>
        <authorList>
            <person name="Ma L."/>
            <person name="Liu K.W."/>
            <person name="Li Z."/>
            <person name="Hsiao Y.Y."/>
            <person name="Qi Y."/>
            <person name="Fu T."/>
            <person name="Tang G.D."/>
            <person name="Zhang D."/>
            <person name="Sun W.H."/>
            <person name="Liu D.K."/>
            <person name="Li Y."/>
            <person name="Chen G.Z."/>
            <person name="Liu X.D."/>
            <person name="Liao X.Y."/>
            <person name="Jiang Y.T."/>
            <person name="Yu X."/>
            <person name="Hao Y."/>
            <person name="Huang J."/>
            <person name="Zhao X.W."/>
            <person name="Ke S."/>
            <person name="Chen Y.Y."/>
            <person name="Wu W.L."/>
            <person name="Hsu J.L."/>
            <person name="Lin Y.F."/>
            <person name="Huang M.D."/>
            <person name="Li C.Y."/>
            <person name="Huang L."/>
            <person name="Wang Z.W."/>
            <person name="Zhao X."/>
            <person name="Zhong W.Y."/>
            <person name="Peng D.H."/>
            <person name="Ahmad S."/>
            <person name="Lan S."/>
            <person name="Zhang J.S."/>
            <person name="Tsai W.C."/>
            <person name="Van de Peer Y."/>
            <person name="Liu Z.J."/>
        </authorList>
    </citation>
    <scope>NUCLEOTIDE SEQUENCE</scope>
    <source>
        <strain evidence="1">SCP</strain>
    </source>
</reference>
<organism evidence="1 2">
    <name type="scientific">Acorus gramineus</name>
    <name type="common">Dwarf sweet flag</name>
    <dbReference type="NCBI Taxonomy" id="55184"/>
    <lineage>
        <taxon>Eukaryota</taxon>
        <taxon>Viridiplantae</taxon>
        <taxon>Streptophyta</taxon>
        <taxon>Embryophyta</taxon>
        <taxon>Tracheophyta</taxon>
        <taxon>Spermatophyta</taxon>
        <taxon>Magnoliopsida</taxon>
        <taxon>Liliopsida</taxon>
        <taxon>Acoraceae</taxon>
        <taxon>Acorus</taxon>
    </lineage>
</organism>
<dbReference type="EMBL" id="JAUJYN010000002">
    <property type="protein sequence ID" value="KAK1277139.1"/>
    <property type="molecule type" value="Genomic_DNA"/>
</dbReference>
<gene>
    <name evidence="1" type="ORF">QJS04_geneDACA021123</name>
</gene>
<keyword evidence="2" id="KW-1185">Reference proteome</keyword>
<comment type="caution">
    <text evidence="1">The sequence shown here is derived from an EMBL/GenBank/DDBJ whole genome shotgun (WGS) entry which is preliminary data.</text>
</comment>